<reference evidence="4 5" key="1">
    <citation type="submission" date="2018-02" db="EMBL/GenBank/DDBJ databases">
        <title>Sphingobacterium KA21.</title>
        <authorList>
            <person name="Vasarhelyi B.M."/>
            <person name="Deshmukh S."/>
            <person name="Balint B."/>
            <person name="Kukolya J."/>
        </authorList>
    </citation>
    <scope>NUCLEOTIDE SEQUENCE [LARGE SCALE GENOMIC DNA]</scope>
    <source>
        <strain evidence="4 5">Ka21</strain>
    </source>
</reference>
<dbReference type="EMBL" id="PSKQ01000010">
    <property type="protein sequence ID" value="MBE8719356.1"/>
    <property type="molecule type" value="Genomic_DNA"/>
</dbReference>
<evidence type="ECO:0000256" key="1">
    <source>
        <dbReference type="SAM" id="Phobius"/>
    </source>
</evidence>
<organism evidence="4 5">
    <name type="scientific">Sphingobacterium pedocola</name>
    <dbReference type="NCBI Taxonomy" id="2082722"/>
    <lineage>
        <taxon>Bacteria</taxon>
        <taxon>Pseudomonadati</taxon>
        <taxon>Bacteroidota</taxon>
        <taxon>Sphingobacteriia</taxon>
        <taxon>Sphingobacteriales</taxon>
        <taxon>Sphingobacteriaceae</taxon>
        <taxon>Sphingobacterium</taxon>
    </lineage>
</organism>
<keyword evidence="1" id="KW-0812">Transmembrane</keyword>
<sequence>MYYVGRKVSVCLCTTGLQIMSKDYLQTLVEKLIANEITLEELDQLITKNTDSNYRKVMEEVIDEVLLTTSDDDINVEDYEEMRKKIDQYVLKIPQRSAKVVYLRKIYWWAAACCCLIATGIYFYSSNNVFQGADRSTFATQDKPGADSYMSFGTTDVLSLDSLKSGERIVRDGMVLTKDVDGGIIYEATDEGYDVAPVMVSIVTAAKDTYKITLPDGSKAWLNAQSSLRFPSRFTESERNVSATGELFFEVVPAKDADDKSFVVQSDKQRIKVLGTAFNLMAYPESGYTITSLIEGKIELQVNGTKAILAPGQESVLDKAAHNLAVRRFDGEQVQAWRKGYFVFKETPLPEVLGQLAKWYGFDITESAIQPFNASVTATINRNIPISSVLKALEEITPYKIIMKNNILTLTK</sequence>
<dbReference type="InterPro" id="IPR032508">
    <property type="entry name" value="FecR_C"/>
</dbReference>
<evidence type="ECO:0008006" key="6">
    <source>
        <dbReference type="Google" id="ProtNLM"/>
    </source>
</evidence>
<feature type="domain" description="FecR protein" evidence="2">
    <location>
        <begin position="202"/>
        <end position="299"/>
    </location>
</feature>
<evidence type="ECO:0000259" key="3">
    <source>
        <dbReference type="Pfam" id="PF16344"/>
    </source>
</evidence>
<dbReference type="Pfam" id="PF16344">
    <property type="entry name" value="FecR_C"/>
    <property type="match status" value="1"/>
</dbReference>
<feature type="domain" description="Protein FecR C-terminal" evidence="3">
    <location>
        <begin position="341"/>
        <end position="409"/>
    </location>
</feature>
<gene>
    <name evidence="4" type="ORF">C4F40_01255</name>
</gene>
<dbReference type="InterPro" id="IPR012373">
    <property type="entry name" value="Ferrdict_sens_TM"/>
</dbReference>
<proteinExistence type="predicted"/>
<dbReference type="Pfam" id="PF04773">
    <property type="entry name" value="FecR"/>
    <property type="match status" value="1"/>
</dbReference>
<feature type="transmembrane region" description="Helical" evidence="1">
    <location>
        <begin position="106"/>
        <end position="125"/>
    </location>
</feature>
<comment type="caution">
    <text evidence="4">The sequence shown here is derived from an EMBL/GenBank/DDBJ whole genome shotgun (WGS) entry which is preliminary data.</text>
</comment>
<evidence type="ECO:0000313" key="4">
    <source>
        <dbReference type="EMBL" id="MBE8719356.1"/>
    </source>
</evidence>
<dbReference type="Gene3D" id="2.60.120.1440">
    <property type="match status" value="1"/>
</dbReference>
<protein>
    <recommendedName>
        <fullName evidence="6">Iron dicitrate transport regulator FecR</fullName>
    </recommendedName>
</protein>
<name>A0ABR9T1Y9_9SPHI</name>
<dbReference type="PANTHER" id="PTHR30273:SF2">
    <property type="entry name" value="PROTEIN FECR"/>
    <property type="match status" value="1"/>
</dbReference>
<keyword evidence="1" id="KW-0472">Membrane</keyword>
<dbReference type="InterPro" id="IPR006860">
    <property type="entry name" value="FecR"/>
</dbReference>
<accession>A0ABR9T1Y9</accession>
<dbReference type="PANTHER" id="PTHR30273">
    <property type="entry name" value="PERIPLASMIC SIGNAL SENSOR AND SIGMA FACTOR ACTIVATOR FECR-RELATED"/>
    <property type="match status" value="1"/>
</dbReference>
<dbReference type="Gene3D" id="3.55.50.30">
    <property type="match status" value="1"/>
</dbReference>
<keyword evidence="1" id="KW-1133">Transmembrane helix</keyword>
<keyword evidence="5" id="KW-1185">Reference proteome</keyword>
<evidence type="ECO:0000313" key="5">
    <source>
        <dbReference type="Proteomes" id="UP000618319"/>
    </source>
</evidence>
<dbReference type="Proteomes" id="UP000618319">
    <property type="component" value="Unassembled WGS sequence"/>
</dbReference>
<evidence type="ECO:0000259" key="2">
    <source>
        <dbReference type="Pfam" id="PF04773"/>
    </source>
</evidence>